<evidence type="ECO:0000256" key="1">
    <source>
        <dbReference type="SAM" id="MobiDB-lite"/>
    </source>
</evidence>
<accession>A0A7S4R0A8</accession>
<reference evidence="2" key="1">
    <citation type="submission" date="2021-01" db="EMBL/GenBank/DDBJ databases">
        <authorList>
            <person name="Corre E."/>
            <person name="Pelletier E."/>
            <person name="Niang G."/>
            <person name="Scheremetjew M."/>
            <person name="Finn R."/>
            <person name="Kale V."/>
            <person name="Holt S."/>
            <person name="Cochrane G."/>
            <person name="Meng A."/>
            <person name="Brown T."/>
            <person name="Cohen L."/>
        </authorList>
    </citation>
    <scope>NUCLEOTIDE SEQUENCE</scope>
    <source>
        <strain evidence="2">GSO104</strain>
    </source>
</reference>
<feature type="compositionally biased region" description="Acidic residues" evidence="1">
    <location>
        <begin position="110"/>
        <end position="129"/>
    </location>
</feature>
<proteinExistence type="predicted"/>
<gene>
    <name evidence="2" type="ORF">DBRI00130_LOCUS10886</name>
</gene>
<feature type="region of interest" description="Disordered" evidence="1">
    <location>
        <begin position="102"/>
        <end position="137"/>
    </location>
</feature>
<sequence>MNHKQTRRAGHRCIHGNHPITHCDTARIICCLLDMMIQASSIALHLLALLASIPSARPFSSSSAINERYYTCEASKRQHSLSFASSPQPTFVSSYCRSSSSPLTPRFSSDDDTAAGNDNDDTAKEEEESTNGKFTAEEEKAVGNLVADDEWAGLSMELTELVRVAVLEDVKKQTRDFLGKDDYKIGDISKELDSRVKTEVANLRDKDEYELGDLTLALDKISKDLTCELTGKEEYEFGDLSIEIDKRIKATVSNFCDKEEYEFGDLSKEIDRRVKNRVQEFTKKDGEYEFGDISREINNRRKEWVTDFLGAEAAENYEFGDITKKALSNFTGKDTYEFGDVTKKIFGDVFGKRKRGGGGSS</sequence>
<protein>
    <submittedName>
        <fullName evidence="2">Uncharacterized protein</fullName>
    </submittedName>
</protein>
<dbReference type="AlphaFoldDB" id="A0A7S4R0A8"/>
<organism evidence="2">
    <name type="scientific">Ditylum brightwellii</name>
    <dbReference type="NCBI Taxonomy" id="49249"/>
    <lineage>
        <taxon>Eukaryota</taxon>
        <taxon>Sar</taxon>
        <taxon>Stramenopiles</taxon>
        <taxon>Ochrophyta</taxon>
        <taxon>Bacillariophyta</taxon>
        <taxon>Mediophyceae</taxon>
        <taxon>Lithodesmiophycidae</taxon>
        <taxon>Lithodesmiales</taxon>
        <taxon>Lithodesmiaceae</taxon>
        <taxon>Ditylum</taxon>
    </lineage>
</organism>
<evidence type="ECO:0000313" key="2">
    <source>
        <dbReference type="EMBL" id="CAE4599541.1"/>
    </source>
</evidence>
<name>A0A7S4R0A8_9STRA</name>
<dbReference type="EMBL" id="HBNS01013507">
    <property type="protein sequence ID" value="CAE4599541.1"/>
    <property type="molecule type" value="Transcribed_RNA"/>
</dbReference>